<evidence type="ECO:0000256" key="4">
    <source>
        <dbReference type="ARBA" id="ARBA00023139"/>
    </source>
</evidence>
<keyword evidence="1" id="KW-1003">Cell membrane</keyword>
<proteinExistence type="predicted"/>
<keyword evidence="3" id="KW-0472">Membrane</keyword>
<keyword evidence="5" id="KW-0449">Lipoprotein</keyword>
<name>V5TV68_9ENTR</name>
<dbReference type="PATRIC" id="fig|1401659.3.peg.781"/>
<dbReference type="EMBL" id="CP006731">
    <property type="protein sequence ID" value="AHB69146.1"/>
    <property type="molecule type" value="Genomic_DNA"/>
</dbReference>
<dbReference type="NCBIfam" id="NF033216">
    <property type="entry name" value="lipo_YgdI_YgdR"/>
    <property type="match status" value="1"/>
</dbReference>
<dbReference type="PANTHER" id="PTHR37011">
    <property type="entry name" value="POT FAMILY PEPTIDE TRANSPORT PROTEIN-RELATED"/>
    <property type="match status" value="1"/>
</dbReference>
<feature type="domain" description="Lipoprotein YgdI/YgdR-like SH3-like" evidence="6">
    <location>
        <begin position="1"/>
        <end position="46"/>
    </location>
</feature>
<evidence type="ECO:0000256" key="1">
    <source>
        <dbReference type="ARBA" id="ARBA00022475"/>
    </source>
</evidence>
<protein>
    <submittedName>
        <fullName evidence="7">YgdR protein</fullName>
    </submittedName>
</protein>
<gene>
    <name evidence="7" type="ORF">P262_01103</name>
</gene>
<dbReference type="PANTHER" id="PTHR37011:SF1">
    <property type="entry name" value="POT FAMILY PEPTIDE TRANSPORT PROTEIN"/>
    <property type="match status" value="1"/>
</dbReference>
<dbReference type="HOGENOM" id="CLU_182841_4_1_6"/>
<evidence type="ECO:0000313" key="8">
    <source>
        <dbReference type="Proteomes" id="UP000018545"/>
    </source>
</evidence>
<reference evidence="7 8" key="1">
    <citation type="journal article" date="2014" name="Genome Announc.">
        <title>Complete Genome Sequence of Cronobacter sakazakii Strain CMCC 45402.</title>
        <authorList>
            <person name="Zhao Z."/>
            <person name="Wang L."/>
            <person name="Wang B."/>
            <person name="Liang H."/>
            <person name="Ye Q."/>
            <person name="Zeng M."/>
        </authorList>
    </citation>
    <scope>NUCLEOTIDE SEQUENCE [LARGE SCALE GENOMIC DNA]</scope>
    <source>
        <strain evidence="8">45402</strain>
    </source>
</reference>
<sequence length="47" mass="5395">MATKDGRMILTEGKPQVDDETGLVSYRDQQGNEMQINRDQVSQIIER</sequence>
<dbReference type="InterPro" id="IPR010305">
    <property type="entry name" value="YgdI/YgdR-like"/>
</dbReference>
<keyword evidence="4" id="KW-0564">Palmitate</keyword>
<evidence type="ECO:0000256" key="2">
    <source>
        <dbReference type="ARBA" id="ARBA00022729"/>
    </source>
</evidence>
<evidence type="ECO:0000256" key="5">
    <source>
        <dbReference type="ARBA" id="ARBA00023288"/>
    </source>
</evidence>
<dbReference type="Proteomes" id="UP000018545">
    <property type="component" value="Chromosome"/>
</dbReference>
<dbReference type="InterPro" id="IPR010920">
    <property type="entry name" value="LSM_dom_sf"/>
</dbReference>
<evidence type="ECO:0000256" key="3">
    <source>
        <dbReference type="ARBA" id="ARBA00023136"/>
    </source>
</evidence>
<keyword evidence="2" id="KW-0732">Signal</keyword>
<evidence type="ECO:0000313" key="7">
    <source>
        <dbReference type="EMBL" id="AHB69146.1"/>
    </source>
</evidence>
<dbReference type="InterPro" id="IPR047807">
    <property type="entry name" value="YgdI/YgdR-like_SH3-like"/>
</dbReference>
<dbReference type="AlphaFoldDB" id="V5TV68"/>
<dbReference type="Gene3D" id="2.30.30.100">
    <property type="match status" value="1"/>
</dbReference>
<accession>V5TV68</accession>
<organism evidence="7 8">
    <name type="scientific">Cronobacter malonaticus</name>
    <dbReference type="NCBI Taxonomy" id="413503"/>
    <lineage>
        <taxon>Bacteria</taxon>
        <taxon>Pseudomonadati</taxon>
        <taxon>Pseudomonadota</taxon>
        <taxon>Gammaproteobacteria</taxon>
        <taxon>Enterobacterales</taxon>
        <taxon>Enterobacteriaceae</taxon>
        <taxon>Cronobacter</taxon>
    </lineage>
</organism>
<dbReference type="KEGG" id="csi:P262_01103"/>
<dbReference type="SUPFAM" id="SSF50182">
    <property type="entry name" value="Sm-like ribonucleoproteins"/>
    <property type="match status" value="1"/>
</dbReference>
<dbReference type="Pfam" id="PF06004">
    <property type="entry name" value="DUF903"/>
    <property type="match status" value="1"/>
</dbReference>
<evidence type="ECO:0000259" key="6">
    <source>
        <dbReference type="Pfam" id="PF06004"/>
    </source>
</evidence>